<dbReference type="STRING" id="633194.SAMN05421759_102403"/>
<keyword evidence="1 2" id="KW-0378">Hydrolase</keyword>
<comment type="function">
    <text evidence="2">Hydrolyzes RNA 2',3'-cyclic phosphodiester to an RNA 2'-phosphomonoester.</text>
</comment>
<name>A0A1N7L5W2_9RHOB</name>
<reference evidence="4" key="1">
    <citation type="submission" date="2017-01" db="EMBL/GenBank/DDBJ databases">
        <authorList>
            <person name="Varghese N."/>
            <person name="Submissions S."/>
        </authorList>
    </citation>
    <scope>NUCLEOTIDE SEQUENCE [LARGE SCALE GENOMIC DNA]</scope>
    <source>
        <strain evidence="4">DSM 29430</strain>
    </source>
</reference>
<sequence length="176" mass="18987">MRAFIALPIPPSDAEVLEAMGDRLDVGRAVPSENAHLTLVFLGDLPEADLREAADALETLAPPAFSFDLAGIASFGTALALEAQGGAPLADLQARVKSRLVGAGITLERRRFRPHVTFARLPPRLTLEDEAKLGRFLARENTMAIRAIPAREVVLYESILTRDGAVYEPLAEFALS</sequence>
<dbReference type="Pfam" id="PF13563">
    <property type="entry name" value="2_5_RNA_ligase2"/>
    <property type="match status" value="1"/>
</dbReference>
<feature type="active site" description="Proton acceptor" evidence="2">
    <location>
        <position position="115"/>
    </location>
</feature>
<dbReference type="InterPro" id="IPR009097">
    <property type="entry name" value="Cyclic_Pdiesterase"/>
</dbReference>
<dbReference type="HAMAP" id="MF_01940">
    <property type="entry name" value="RNA_CPDase"/>
    <property type="match status" value="1"/>
</dbReference>
<dbReference type="PANTHER" id="PTHR35561">
    <property type="entry name" value="RNA 2',3'-CYCLIC PHOSPHODIESTERASE"/>
    <property type="match status" value="1"/>
</dbReference>
<dbReference type="SUPFAM" id="SSF55144">
    <property type="entry name" value="LigT-like"/>
    <property type="match status" value="1"/>
</dbReference>
<comment type="similarity">
    <text evidence="2">Belongs to the 2H phosphoesterase superfamily. ThpR family.</text>
</comment>
<dbReference type="PANTHER" id="PTHR35561:SF1">
    <property type="entry name" value="RNA 2',3'-CYCLIC PHOSPHODIESTERASE"/>
    <property type="match status" value="1"/>
</dbReference>
<dbReference type="Gene3D" id="3.90.1140.10">
    <property type="entry name" value="Cyclic phosphodiesterase"/>
    <property type="match status" value="1"/>
</dbReference>
<dbReference type="AlphaFoldDB" id="A0A1N7L5W2"/>
<organism evidence="3 4">
    <name type="scientific">Roseivivax lentus</name>
    <dbReference type="NCBI Taxonomy" id="633194"/>
    <lineage>
        <taxon>Bacteria</taxon>
        <taxon>Pseudomonadati</taxon>
        <taxon>Pseudomonadota</taxon>
        <taxon>Alphaproteobacteria</taxon>
        <taxon>Rhodobacterales</taxon>
        <taxon>Roseobacteraceae</taxon>
        <taxon>Roseivivax</taxon>
    </lineage>
</organism>
<feature type="short sequence motif" description="HXTX 1" evidence="2">
    <location>
        <begin position="36"/>
        <end position="39"/>
    </location>
</feature>
<dbReference type="EMBL" id="FTOQ01000002">
    <property type="protein sequence ID" value="SIS69183.1"/>
    <property type="molecule type" value="Genomic_DNA"/>
</dbReference>
<keyword evidence="3" id="KW-0436">Ligase</keyword>
<evidence type="ECO:0000313" key="4">
    <source>
        <dbReference type="Proteomes" id="UP000186684"/>
    </source>
</evidence>
<dbReference type="InterPro" id="IPR004175">
    <property type="entry name" value="RNA_CPDase"/>
</dbReference>
<dbReference type="RefSeq" id="WP_076445837.1">
    <property type="nucleotide sequence ID" value="NZ_FTOQ01000002.1"/>
</dbReference>
<dbReference type="OrthoDB" id="9793819at2"/>
<evidence type="ECO:0000256" key="2">
    <source>
        <dbReference type="HAMAP-Rule" id="MF_01940"/>
    </source>
</evidence>
<dbReference type="GO" id="GO:0016874">
    <property type="term" value="F:ligase activity"/>
    <property type="evidence" value="ECO:0007669"/>
    <property type="project" value="UniProtKB-KW"/>
</dbReference>
<dbReference type="EC" id="3.1.4.58" evidence="2"/>
<dbReference type="Proteomes" id="UP000186684">
    <property type="component" value="Unassembled WGS sequence"/>
</dbReference>
<comment type="catalytic activity">
    <reaction evidence="2">
        <text>a 3'-end 2',3'-cyclophospho-ribonucleotide-RNA + H2O = a 3'-end 2'-phospho-ribonucleotide-RNA + H(+)</text>
        <dbReference type="Rhea" id="RHEA:11828"/>
        <dbReference type="Rhea" id="RHEA-COMP:10464"/>
        <dbReference type="Rhea" id="RHEA-COMP:17353"/>
        <dbReference type="ChEBI" id="CHEBI:15377"/>
        <dbReference type="ChEBI" id="CHEBI:15378"/>
        <dbReference type="ChEBI" id="CHEBI:83064"/>
        <dbReference type="ChEBI" id="CHEBI:173113"/>
        <dbReference type="EC" id="3.1.4.58"/>
    </reaction>
</comment>
<feature type="short sequence motif" description="HXTX 2" evidence="2">
    <location>
        <begin position="115"/>
        <end position="118"/>
    </location>
</feature>
<evidence type="ECO:0000256" key="1">
    <source>
        <dbReference type="ARBA" id="ARBA00022801"/>
    </source>
</evidence>
<feature type="active site" description="Proton donor" evidence="2">
    <location>
        <position position="36"/>
    </location>
</feature>
<protein>
    <recommendedName>
        <fullName evidence="2">RNA 2',3'-cyclic phosphodiesterase</fullName>
        <shortName evidence="2">RNA 2',3'-CPDase</shortName>
        <ecNumber evidence="2">3.1.4.58</ecNumber>
    </recommendedName>
</protein>
<evidence type="ECO:0000313" key="3">
    <source>
        <dbReference type="EMBL" id="SIS69183.1"/>
    </source>
</evidence>
<keyword evidence="4" id="KW-1185">Reference proteome</keyword>
<dbReference type="GO" id="GO:0008664">
    <property type="term" value="F:RNA 2',3'-cyclic 3'-phosphodiesterase activity"/>
    <property type="evidence" value="ECO:0007669"/>
    <property type="project" value="UniProtKB-EC"/>
</dbReference>
<accession>A0A1N7L5W2</accession>
<dbReference type="GO" id="GO:0004113">
    <property type="term" value="F:2',3'-cyclic-nucleotide 3'-phosphodiesterase activity"/>
    <property type="evidence" value="ECO:0007669"/>
    <property type="project" value="InterPro"/>
</dbReference>
<dbReference type="NCBIfam" id="TIGR02258">
    <property type="entry name" value="2_5_ligase"/>
    <property type="match status" value="1"/>
</dbReference>
<gene>
    <name evidence="3" type="ORF">SAMN05421759_102403</name>
</gene>
<proteinExistence type="inferred from homology"/>